<keyword evidence="2" id="KW-0812">Transmembrane</keyword>
<reference evidence="4" key="1">
    <citation type="submission" date="2022-01" db="EMBL/GenBank/DDBJ databases">
        <title>Genome Sequence Resource for Two Populations of Ditylenchus destructor, the Migratory Endoparasitic Phytonematode.</title>
        <authorList>
            <person name="Zhang H."/>
            <person name="Lin R."/>
            <person name="Xie B."/>
        </authorList>
    </citation>
    <scope>NUCLEOTIDE SEQUENCE</scope>
    <source>
        <strain evidence="4">BazhouSP</strain>
    </source>
</reference>
<keyword evidence="2" id="KW-1133">Transmembrane helix</keyword>
<keyword evidence="3" id="KW-0732">Signal</keyword>
<feature type="chain" id="PRO_5042251038" evidence="3">
    <location>
        <begin position="28"/>
        <end position="121"/>
    </location>
</feature>
<protein>
    <submittedName>
        <fullName evidence="4">Uncharacterized protein</fullName>
    </submittedName>
</protein>
<evidence type="ECO:0000313" key="5">
    <source>
        <dbReference type="Proteomes" id="UP001201812"/>
    </source>
</evidence>
<proteinExistence type="predicted"/>
<keyword evidence="2" id="KW-0472">Membrane</keyword>
<sequence length="121" mass="13026">MVSGNVTTLFLLLFVVFINLSPISTSGAESMQSADSWDAPVQTVEREESIAQEAPQDDQPVHTVEKGINNHEDKEISHNEVTDTKDSTKTVHEEVSTGSASRFGAASGVLFIAAVILILEL</sequence>
<evidence type="ECO:0000256" key="3">
    <source>
        <dbReference type="SAM" id="SignalP"/>
    </source>
</evidence>
<dbReference type="AlphaFoldDB" id="A0AAD4N1Z4"/>
<evidence type="ECO:0000256" key="2">
    <source>
        <dbReference type="SAM" id="Phobius"/>
    </source>
</evidence>
<comment type="caution">
    <text evidence="4">The sequence shown here is derived from an EMBL/GenBank/DDBJ whole genome shotgun (WGS) entry which is preliminary data.</text>
</comment>
<organism evidence="4 5">
    <name type="scientific">Ditylenchus destructor</name>
    <dbReference type="NCBI Taxonomy" id="166010"/>
    <lineage>
        <taxon>Eukaryota</taxon>
        <taxon>Metazoa</taxon>
        <taxon>Ecdysozoa</taxon>
        <taxon>Nematoda</taxon>
        <taxon>Chromadorea</taxon>
        <taxon>Rhabditida</taxon>
        <taxon>Tylenchina</taxon>
        <taxon>Tylenchomorpha</taxon>
        <taxon>Sphaerularioidea</taxon>
        <taxon>Anguinidae</taxon>
        <taxon>Anguininae</taxon>
        <taxon>Ditylenchus</taxon>
    </lineage>
</organism>
<evidence type="ECO:0000256" key="1">
    <source>
        <dbReference type="SAM" id="MobiDB-lite"/>
    </source>
</evidence>
<dbReference type="EMBL" id="JAKKPZ010000020">
    <property type="protein sequence ID" value="KAI1711942.1"/>
    <property type="molecule type" value="Genomic_DNA"/>
</dbReference>
<feature type="region of interest" description="Disordered" evidence="1">
    <location>
        <begin position="69"/>
        <end position="90"/>
    </location>
</feature>
<feature type="signal peptide" evidence="3">
    <location>
        <begin position="1"/>
        <end position="27"/>
    </location>
</feature>
<gene>
    <name evidence="4" type="ORF">DdX_09903</name>
</gene>
<feature type="transmembrane region" description="Helical" evidence="2">
    <location>
        <begin position="100"/>
        <end position="119"/>
    </location>
</feature>
<keyword evidence="5" id="KW-1185">Reference proteome</keyword>
<evidence type="ECO:0000313" key="4">
    <source>
        <dbReference type="EMBL" id="KAI1711942.1"/>
    </source>
</evidence>
<dbReference type="Proteomes" id="UP001201812">
    <property type="component" value="Unassembled WGS sequence"/>
</dbReference>
<name>A0AAD4N1Z4_9BILA</name>
<accession>A0AAD4N1Z4</accession>